<keyword evidence="6" id="KW-0472">Membrane</keyword>
<proteinExistence type="inferred from homology"/>
<evidence type="ECO:0000256" key="5">
    <source>
        <dbReference type="ARBA" id="ARBA00022989"/>
    </source>
</evidence>
<dbReference type="EMBL" id="BAYM01000376">
    <property type="protein sequence ID" value="GAN37776.1"/>
    <property type="molecule type" value="Genomic_DNA"/>
</dbReference>
<keyword evidence="4" id="KW-0812">Transmembrane</keyword>
<accession>A0A0C9PSC2</accession>
<evidence type="ECO:0000256" key="3">
    <source>
        <dbReference type="ARBA" id="ARBA00022475"/>
    </source>
</evidence>
<evidence type="ECO:0000256" key="6">
    <source>
        <dbReference type="ARBA" id="ARBA00023136"/>
    </source>
</evidence>
<name>A0A0C9PSC2_LACPA</name>
<organism evidence="9 10">
    <name type="scientific">Lacticaseibacillus paracasei NRIC 0644</name>
    <dbReference type="NCBI Taxonomy" id="1435038"/>
    <lineage>
        <taxon>Bacteria</taxon>
        <taxon>Bacillati</taxon>
        <taxon>Bacillota</taxon>
        <taxon>Bacilli</taxon>
        <taxon>Lactobacillales</taxon>
        <taxon>Lactobacillaceae</taxon>
        <taxon>Lacticaseibacillus</taxon>
    </lineage>
</organism>
<dbReference type="GO" id="GO:0005886">
    <property type="term" value="C:plasma membrane"/>
    <property type="evidence" value="ECO:0007669"/>
    <property type="project" value="UniProtKB-SubCell"/>
</dbReference>
<sequence length="217" mass="23933">MTQLFDFIMHIDEHLITIVNSFGPWTYAILFAMVFIETGVVIFPFLPGDSLLFAASALAANAAYNLNVWILFAVFLAAAVIGDTVNYEIGKRVGSAASTGNGWFGRLINRDKLKQAEAFFDKHGGKTIAIARFMPLIRTFAPFVSGGSRMHYGKFIHYNLLGGFLWVTMCVFGGFYFGNVTFVKEHFSLVAIGIVIISLLPMVIAAIKTRTAKATER</sequence>
<comment type="caution">
    <text evidence="9">The sequence shown here is derived from an EMBL/GenBank/DDBJ whole genome shotgun (WGS) entry which is preliminary data.</text>
</comment>
<dbReference type="RefSeq" id="WP_003566811.1">
    <property type="nucleotide sequence ID" value="NZ_BAYM01000376.1"/>
</dbReference>
<reference evidence="10" key="1">
    <citation type="submission" date="2014-05" db="EMBL/GenBank/DDBJ databases">
        <title>Whole genome sequencing of Lactobacillus casei NRIC0644.</title>
        <authorList>
            <person name="Atarashi H."/>
            <person name="Yoshida Y."/>
            <person name="Fujimura S."/>
            <person name="Tanaka N."/>
            <person name="Shiwa Y."/>
            <person name="Yoshikawa H."/>
            <person name="Okada S."/>
            <person name="Nakagawa J."/>
        </authorList>
    </citation>
    <scope>NUCLEOTIDE SEQUENCE [LARGE SCALE GENOMIC DNA]</scope>
    <source>
        <strain evidence="10">NRIC0644</strain>
    </source>
</reference>
<dbReference type="AlphaFoldDB" id="A0A0C9PSC2"/>
<dbReference type="PANTHER" id="PTHR30353">
    <property type="entry name" value="INNER MEMBRANE PROTEIN DEDA-RELATED"/>
    <property type="match status" value="1"/>
</dbReference>
<evidence type="ECO:0000256" key="7">
    <source>
        <dbReference type="RuleBase" id="RU367016"/>
    </source>
</evidence>
<comment type="similarity">
    <text evidence="2 7">Belongs to the DedA family.</text>
</comment>
<evidence type="ECO:0000256" key="4">
    <source>
        <dbReference type="ARBA" id="ARBA00022692"/>
    </source>
</evidence>
<dbReference type="InterPro" id="IPR032816">
    <property type="entry name" value="VTT_dom"/>
</dbReference>
<evidence type="ECO:0000313" key="10">
    <source>
        <dbReference type="Proteomes" id="UP000032552"/>
    </source>
</evidence>
<keyword evidence="5" id="KW-1133">Transmembrane helix</keyword>
<dbReference type="PANTHER" id="PTHR30353:SF0">
    <property type="entry name" value="TRANSMEMBRANE PROTEIN"/>
    <property type="match status" value="1"/>
</dbReference>
<feature type="domain" description="VTT" evidence="8">
    <location>
        <begin position="46"/>
        <end position="174"/>
    </location>
</feature>
<evidence type="ECO:0000259" key="8">
    <source>
        <dbReference type="Pfam" id="PF09335"/>
    </source>
</evidence>
<dbReference type="GeneID" id="57089435"/>
<dbReference type="Pfam" id="PF09335">
    <property type="entry name" value="VTT_dom"/>
    <property type="match status" value="1"/>
</dbReference>
<gene>
    <name evidence="9" type="ORF">LC0644_2365</name>
</gene>
<protein>
    <submittedName>
        <fullName evidence="9">DedA family protein</fullName>
    </submittedName>
</protein>
<dbReference type="InterPro" id="IPR032818">
    <property type="entry name" value="DedA-like"/>
</dbReference>
<comment type="subcellular location">
    <subcellularLocation>
        <location evidence="1 7">Cell membrane</location>
        <topology evidence="1 7">Multi-pass membrane protein</topology>
    </subcellularLocation>
</comment>
<evidence type="ECO:0000256" key="1">
    <source>
        <dbReference type="ARBA" id="ARBA00004651"/>
    </source>
</evidence>
<evidence type="ECO:0000313" key="9">
    <source>
        <dbReference type="EMBL" id="GAN37776.1"/>
    </source>
</evidence>
<keyword evidence="3 7" id="KW-1003">Cell membrane</keyword>
<evidence type="ECO:0000256" key="2">
    <source>
        <dbReference type="ARBA" id="ARBA00010792"/>
    </source>
</evidence>
<dbReference type="Proteomes" id="UP000032552">
    <property type="component" value="Unassembled WGS sequence"/>
</dbReference>